<dbReference type="RefSeq" id="XP_005761341.1">
    <property type="nucleotide sequence ID" value="XM_005761284.1"/>
</dbReference>
<accession>A0A0D3ICC7</accession>
<keyword evidence="2" id="KW-1133">Transmembrane helix</keyword>
<dbReference type="InterPro" id="IPR013785">
    <property type="entry name" value="Aldolase_TIM"/>
</dbReference>
<feature type="region of interest" description="Disordered" evidence="1">
    <location>
        <begin position="467"/>
        <end position="503"/>
    </location>
</feature>
<dbReference type="KEGG" id="ehx:EMIHUDRAFT_248881"/>
<dbReference type="HOGENOM" id="CLU_542324_0_0_1"/>
<dbReference type="Gene3D" id="3.20.20.70">
    <property type="entry name" value="Aldolase class I"/>
    <property type="match status" value="1"/>
</dbReference>
<dbReference type="Proteomes" id="UP000013827">
    <property type="component" value="Unassembled WGS sequence"/>
</dbReference>
<dbReference type="EnsemblProtists" id="EOD08912">
    <property type="protein sequence ID" value="EOD08912"/>
    <property type="gene ID" value="EMIHUDRAFT_248881"/>
</dbReference>
<keyword evidence="2" id="KW-0472">Membrane</keyword>
<feature type="region of interest" description="Disordered" evidence="1">
    <location>
        <begin position="350"/>
        <end position="384"/>
    </location>
</feature>
<evidence type="ECO:0000313" key="3">
    <source>
        <dbReference type="EnsemblProtists" id="EOD08912"/>
    </source>
</evidence>
<organism evidence="3 4">
    <name type="scientific">Emiliania huxleyi (strain CCMP1516)</name>
    <dbReference type="NCBI Taxonomy" id="280463"/>
    <lineage>
        <taxon>Eukaryota</taxon>
        <taxon>Haptista</taxon>
        <taxon>Haptophyta</taxon>
        <taxon>Prymnesiophyceae</taxon>
        <taxon>Isochrysidales</taxon>
        <taxon>Noelaerhabdaceae</taxon>
        <taxon>Emiliania</taxon>
    </lineage>
</organism>
<keyword evidence="2" id="KW-0812">Transmembrane</keyword>
<evidence type="ECO:0000256" key="1">
    <source>
        <dbReference type="SAM" id="MobiDB-lite"/>
    </source>
</evidence>
<feature type="compositionally biased region" description="Basic and acidic residues" evidence="1">
    <location>
        <begin position="358"/>
        <end position="378"/>
    </location>
</feature>
<protein>
    <submittedName>
        <fullName evidence="3">Uncharacterized protein</fullName>
    </submittedName>
</protein>
<reference evidence="3" key="2">
    <citation type="submission" date="2024-10" db="UniProtKB">
        <authorList>
            <consortium name="EnsemblProtists"/>
        </authorList>
    </citation>
    <scope>IDENTIFICATION</scope>
</reference>
<feature type="compositionally biased region" description="Polar residues" evidence="1">
    <location>
        <begin position="484"/>
        <end position="503"/>
    </location>
</feature>
<feature type="region of interest" description="Disordered" evidence="1">
    <location>
        <begin position="414"/>
        <end position="439"/>
    </location>
</feature>
<dbReference type="AlphaFoldDB" id="A0A0D3ICC7"/>
<feature type="compositionally biased region" description="Basic residues" evidence="1">
    <location>
        <begin position="418"/>
        <end position="431"/>
    </location>
</feature>
<keyword evidence="4" id="KW-1185">Reference proteome</keyword>
<sequence>MACAQDTVRGVWWDQRCPTNTDALQVATEALLDAADTMASSGLVEAGFSLLAMPACRLLQHPSHREAIARYFAERGMSLLFAAAVIDDPGASSSSDFVMIGADRSLRLDTRRRRGALSDAQARGGGLPAEAPGSCAQLYLQRLASLSGLGGWNDPRTHLPPRLNRTHMASSALPFGPPLEVHPSEFRSHFALACIRGAPLVLSVPPHRMQGDMLNIVTDPLALAVQTANGGVRPERIDVPARAHGSRFAVHVRLEGWVRRSTDGVSAVLLLINHDERPATAEIPWHALRTRPLAQASIFDEGGTSDLQAGAWARFAFSRRRRPQHELSHATVPPGDCVLLVVGHDDATSQVAGADGASHPERLAPARKPRLADARDGQGGRAVRAPQRSHAQLVACAAAVALLLVILVATGRRASSTRQRRSTPRVKRRREQQRFGPDVDPDLLDYPALLCDAAGTMASRKGYSFASSSSLRTSCPDRVGGLQGLQSPPSERGTASHNTSLLI</sequence>
<name>A0A0D3ICC7_EMIH1</name>
<evidence type="ECO:0000256" key="2">
    <source>
        <dbReference type="SAM" id="Phobius"/>
    </source>
</evidence>
<dbReference type="PaxDb" id="2903-EOD08912"/>
<dbReference type="GeneID" id="17255063"/>
<reference evidence="4" key="1">
    <citation type="journal article" date="2013" name="Nature">
        <title>Pan genome of the phytoplankton Emiliania underpins its global distribution.</title>
        <authorList>
            <person name="Read B.A."/>
            <person name="Kegel J."/>
            <person name="Klute M.J."/>
            <person name="Kuo A."/>
            <person name="Lefebvre S.C."/>
            <person name="Maumus F."/>
            <person name="Mayer C."/>
            <person name="Miller J."/>
            <person name="Monier A."/>
            <person name="Salamov A."/>
            <person name="Young J."/>
            <person name="Aguilar M."/>
            <person name="Claverie J.M."/>
            <person name="Frickenhaus S."/>
            <person name="Gonzalez K."/>
            <person name="Herman E.K."/>
            <person name="Lin Y.C."/>
            <person name="Napier J."/>
            <person name="Ogata H."/>
            <person name="Sarno A.F."/>
            <person name="Shmutz J."/>
            <person name="Schroeder D."/>
            <person name="de Vargas C."/>
            <person name="Verret F."/>
            <person name="von Dassow P."/>
            <person name="Valentin K."/>
            <person name="Van de Peer Y."/>
            <person name="Wheeler G."/>
            <person name="Dacks J.B."/>
            <person name="Delwiche C.F."/>
            <person name="Dyhrman S.T."/>
            <person name="Glockner G."/>
            <person name="John U."/>
            <person name="Richards T."/>
            <person name="Worden A.Z."/>
            <person name="Zhang X."/>
            <person name="Grigoriev I.V."/>
            <person name="Allen A.E."/>
            <person name="Bidle K."/>
            <person name="Borodovsky M."/>
            <person name="Bowler C."/>
            <person name="Brownlee C."/>
            <person name="Cock J.M."/>
            <person name="Elias M."/>
            <person name="Gladyshev V.N."/>
            <person name="Groth M."/>
            <person name="Guda C."/>
            <person name="Hadaegh A."/>
            <person name="Iglesias-Rodriguez M.D."/>
            <person name="Jenkins J."/>
            <person name="Jones B.M."/>
            <person name="Lawson T."/>
            <person name="Leese F."/>
            <person name="Lindquist E."/>
            <person name="Lobanov A."/>
            <person name="Lomsadze A."/>
            <person name="Malik S.B."/>
            <person name="Marsh M.E."/>
            <person name="Mackinder L."/>
            <person name="Mock T."/>
            <person name="Mueller-Roeber B."/>
            <person name="Pagarete A."/>
            <person name="Parker M."/>
            <person name="Probert I."/>
            <person name="Quesneville H."/>
            <person name="Raines C."/>
            <person name="Rensing S.A."/>
            <person name="Riano-Pachon D.M."/>
            <person name="Richier S."/>
            <person name="Rokitta S."/>
            <person name="Shiraiwa Y."/>
            <person name="Soanes D.M."/>
            <person name="van der Giezen M."/>
            <person name="Wahlund T.M."/>
            <person name="Williams B."/>
            <person name="Wilson W."/>
            <person name="Wolfe G."/>
            <person name="Wurch L.L."/>
        </authorList>
    </citation>
    <scope>NUCLEOTIDE SEQUENCE</scope>
</reference>
<feature type="transmembrane region" description="Helical" evidence="2">
    <location>
        <begin position="391"/>
        <end position="411"/>
    </location>
</feature>
<proteinExistence type="predicted"/>
<evidence type="ECO:0000313" key="4">
    <source>
        <dbReference type="Proteomes" id="UP000013827"/>
    </source>
</evidence>